<dbReference type="Pfam" id="PF07017">
    <property type="entry name" value="PagP"/>
    <property type="match status" value="1"/>
</dbReference>
<reference evidence="9" key="1">
    <citation type="submission" date="2020-01" db="EMBL/GenBank/DDBJ databases">
        <title>Phosphoaccumulans saitamaens gen. nov., sp. nov., a polyphosphate accumulating bacterium isolated from surface river water.</title>
        <authorList>
            <person name="Watanabe K."/>
            <person name="Suda W."/>
        </authorList>
    </citation>
    <scope>NUCLEOTIDE SEQUENCE [LARGE SCALE GENOMIC DNA]</scope>
    <source>
        <strain evidence="9">ICHIAU1</strain>
    </source>
</reference>
<dbReference type="EMBL" id="AP022345">
    <property type="protein sequence ID" value="BBU67739.1"/>
    <property type="molecule type" value="Genomic_DNA"/>
</dbReference>
<evidence type="ECO:0000313" key="8">
    <source>
        <dbReference type="EMBL" id="BBU67739.1"/>
    </source>
</evidence>
<organism evidence="8 9">
    <name type="scientific">Fluviibacter phosphoraccumulans</name>
    <dbReference type="NCBI Taxonomy" id="1751046"/>
    <lineage>
        <taxon>Bacteria</taxon>
        <taxon>Pseudomonadati</taxon>
        <taxon>Pseudomonadota</taxon>
        <taxon>Betaproteobacteria</taxon>
        <taxon>Rhodocyclales</taxon>
        <taxon>Fluviibacteraceae</taxon>
        <taxon>Fluviibacter</taxon>
    </lineage>
</organism>
<dbReference type="Proteomes" id="UP000463961">
    <property type="component" value="Chromosome"/>
</dbReference>
<keyword evidence="3 8" id="KW-0808">Transferase</keyword>
<keyword evidence="5" id="KW-0472">Membrane</keyword>
<evidence type="ECO:0000256" key="2">
    <source>
        <dbReference type="ARBA" id="ARBA00006368"/>
    </source>
</evidence>
<keyword evidence="7" id="KW-0012">Acyltransferase</keyword>
<dbReference type="Gene3D" id="2.40.160.20">
    <property type="match status" value="1"/>
</dbReference>
<dbReference type="NCBIfam" id="NF008271">
    <property type="entry name" value="PRK11045.1"/>
    <property type="match status" value="1"/>
</dbReference>
<evidence type="ECO:0000256" key="4">
    <source>
        <dbReference type="ARBA" id="ARBA00022729"/>
    </source>
</evidence>
<comment type="subcellular location">
    <subcellularLocation>
        <location evidence="1">Cell outer membrane</location>
    </subcellularLocation>
</comment>
<proteinExistence type="inferred from homology"/>
<sequence>MNPSRLLSSLLAALSLTFAATAIADDTPTTSAAATPETPQSVVVVGTPNADAAQPAESKSWYGNAWDTAGHHLSDIWHKGDIELYVPFWSYHLPFAYSAEKRASYTEYPAGGGIGKGRYNENGNWEGIYAMEFQDSHGKPMYMGGYGWIPTWRPINDQFKIGAGVTAFMFMRSDIGNYAPIPGILPAATIGYGPLDVQVAYIPGGQGNGNVLFWWAKFAFR</sequence>
<comment type="similarity">
    <text evidence="2">Belongs to the lipid A palmitoyltransferase family.</text>
</comment>
<dbReference type="SUPFAM" id="SSF56925">
    <property type="entry name" value="OMPA-like"/>
    <property type="match status" value="1"/>
</dbReference>
<dbReference type="OrthoDB" id="9156803at2"/>
<keyword evidence="9" id="KW-1185">Reference proteome</keyword>
<dbReference type="AlphaFoldDB" id="A0A679I6N1"/>
<keyword evidence="4" id="KW-0732">Signal</keyword>
<dbReference type="RefSeq" id="WP_162049283.1">
    <property type="nucleotide sequence ID" value="NZ_AP019011.1"/>
</dbReference>
<keyword evidence="6" id="KW-0998">Cell outer membrane</keyword>
<dbReference type="GO" id="GO:0009279">
    <property type="term" value="C:cell outer membrane"/>
    <property type="evidence" value="ECO:0007669"/>
    <property type="project" value="UniProtKB-SubCell"/>
</dbReference>
<gene>
    <name evidence="8" type="primary">pagP</name>
    <name evidence="8" type="ORF">ICHIAU1_00220</name>
</gene>
<accession>A0A679I6N1</accession>
<name>A0A679I6N1_9RHOO</name>
<dbReference type="InterPro" id="IPR011250">
    <property type="entry name" value="OMP/PagP_B-barrel"/>
</dbReference>
<evidence type="ECO:0000256" key="5">
    <source>
        <dbReference type="ARBA" id="ARBA00023136"/>
    </source>
</evidence>
<evidence type="ECO:0000313" key="9">
    <source>
        <dbReference type="Proteomes" id="UP000463961"/>
    </source>
</evidence>
<dbReference type="InterPro" id="IPR009746">
    <property type="entry name" value="LipidA_acyl_PagP"/>
</dbReference>
<evidence type="ECO:0000256" key="1">
    <source>
        <dbReference type="ARBA" id="ARBA00004442"/>
    </source>
</evidence>
<dbReference type="GO" id="GO:0016746">
    <property type="term" value="F:acyltransferase activity"/>
    <property type="evidence" value="ECO:0007669"/>
    <property type="project" value="UniProtKB-KW"/>
</dbReference>
<evidence type="ECO:0000256" key="7">
    <source>
        <dbReference type="ARBA" id="ARBA00023315"/>
    </source>
</evidence>
<evidence type="ECO:0000256" key="3">
    <source>
        <dbReference type="ARBA" id="ARBA00022679"/>
    </source>
</evidence>
<evidence type="ECO:0000256" key="6">
    <source>
        <dbReference type="ARBA" id="ARBA00023237"/>
    </source>
</evidence>
<protein>
    <submittedName>
        <fullName evidence="8">Lipid A palmitoyltransferase PagP</fullName>
    </submittedName>
</protein>